<feature type="transmembrane region" description="Helical" evidence="8">
    <location>
        <begin position="9"/>
        <end position="26"/>
    </location>
</feature>
<evidence type="ECO:0000256" key="7">
    <source>
        <dbReference type="SAM" id="MobiDB-lite"/>
    </source>
</evidence>
<keyword evidence="6 8" id="KW-0472">Membrane</keyword>
<comment type="caution">
    <text evidence="9">The sequence shown here is derived from an EMBL/GenBank/DDBJ whole genome shotgun (WGS) entry which is preliminary data.</text>
</comment>
<proteinExistence type="inferred from homology"/>
<comment type="subcellular location">
    <subcellularLocation>
        <location evidence="1">Cell membrane</location>
        <topology evidence="1">Multi-pass membrane protein</topology>
    </subcellularLocation>
</comment>
<dbReference type="PANTHER" id="PTHR34583">
    <property type="entry name" value="ANTIPORTER SUBUNIT MNHC2-RELATED"/>
    <property type="match status" value="1"/>
</dbReference>
<dbReference type="Gene3D" id="1.10.287.3510">
    <property type="match status" value="2"/>
</dbReference>
<dbReference type="InterPro" id="IPR039428">
    <property type="entry name" value="NUOK/Mnh_C1-like"/>
</dbReference>
<evidence type="ECO:0000256" key="5">
    <source>
        <dbReference type="ARBA" id="ARBA00022989"/>
    </source>
</evidence>
<name>A0A371RKC0_9PROT</name>
<evidence type="ECO:0000313" key="10">
    <source>
        <dbReference type="Proteomes" id="UP000264589"/>
    </source>
</evidence>
<evidence type="ECO:0000256" key="4">
    <source>
        <dbReference type="ARBA" id="ARBA00022692"/>
    </source>
</evidence>
<protein>
    <submittedName>
        <fullName evidence="9">Na+/H+ antiporter subunit C</fullName>
    </submittedName>
</protein>
<dbReference type="InterPro" id="IPR050601">
    <property type="entry name" value="CPA3_antiporter_subunitC"/>
</dbReference>
<accession>A0A371RKC0</accession>
<dbReference type="OrthoDB" id="9799219at2"/>
<evidence type="ECO:0000256" key="6">
    <source>
        <dbReference type="ARBA" id="ARBA00023136"/>
    </source>
</evidence>
<dbReference type="GO" id="GO:0005886">
    <property type="term" value="C:plasma membrane"/>
    <property type="evidence" value="ECO:0007669"/>
    <property type="project" value="UniProtKB-SubCell"/>
</dbReference>
<keyword evidence="5 8" id="KW-1133">Transmembrane helix</keyword>
<feature type="compositionally biased region" description="Basic and acidic residues" evidence="7">
    <location>
        <begin position="83"/>
        <end position="105"/>
    </location>
</feature>
<evidence type="ECO:0000256" key="3">
    <source>
        <dbReference type="ARBA" id="ARBA00022475"/>
    </source>
</evidence>
<evidence type="ECO:0000256" key="1">
    <source>
        <dbReference type="ARBA" id="ARBA00004651"/>
    </source>
</evidence>
<comment type="similarity">
    <text evidence="2">Belongs to the CPA3 antiporters (TC 2.A.63) subunit C family.</text>
</comment>
<reference evidence="9 10" key="1">
    <citation type="submission" date="2018-08" db="EMBL/GenBank/DDBJ databases">
        <title>Parvularcula sp. SM1705, isolated from surface water of the South Sea China.</title>
        <authorList>
            <person name="Sun L."/>
        </authorList>
    </citation>
    <scope>NUCLEOTIDE SEQUENCE [LARGE SCALE GENOMIC DNA]</scope>
    <source>
        <strain evidence="9 10">SM1705</strain>
    </source>
</reference>
<dbReference type="Proteomes" id="UP000264589">
    <property type="component" value="Unassembled WGS sequence"/>
</dbReference>
<keyword evidence="10" id="KW-1185">Reference proteome</keyword>
<dbReference type="EMBL" id="QUQO01000001">
    <property type="protein sequence ID" value="RFB05905.1"/>
    <property type="molecule type" value="Genomic_DNA"/>
</dbReference>
<evidence type="ECO:0000256" key="2">
    <source>
        <dbReference type="ARBA" id="ARBA00010388"/>
    </source>
</evidence>
<sequence>MIDFILARYNYWIVIILMLTGLYIVYSRGNLVKTVIGLNVFQTSVFIFYITLGKVVGGTAPILLGAHSAGHGGPSARGAAGGDHGDGHGADGHDTGGHGEDHAADPHQAASSHEAPVHADVQHGTPLTEEEALEVLSGQMSNSLEPNAAGDVSGQSDVPAESLHDFSEIDASNSLTPQMPDTHEPAPVDPGITITPGGHETAADPQAALDAGHEAMTHAAEVVYSNPLPHVLILTAIVVGVATTAVGLALAVRIREAYGTIEEDALERMDNEAATGSPTGEGGKA</sequence>
<dbReference type="PANTHER" id="PTHR34583:SF2">
    <property type="entry name" value="ANTIPORTER SUBUNIT MNHC2-RELATED"/>
    <property type="match status" value="1"/>
</dbReference>
<feature type="region of interest" description="Disordered" evidence="7">
    <location>
        <begin position="172"/>
        <end position="204"/>
    </location>
</feature>
<feature type="compositionally biased region" description="Gly residues" evidence="7">
    <location>
        <begin position="73"/>
        <end position="82"/>
    </location>
</feature>
<evidence type="ECO:0000256" key="8">
    <source>
        <dbReference type="SAM" id="Phobius"/>
    </source>
</evidence>
<dbReference type="AlphaFoldDB" id="A0A371RKC0"/>
<feature type="transmembrane region" description="Helical" evidence="8">
    <location>
        <begin position="231"/>
        <end position="252"/>
    </location>
</feature>
<gene>
    <name evidence="9" type="ORF">DX908_11885</name>
</gene>
<feature type="region of interest" description="Disordered" evidence="7">
    <location>
        <begin position="73"/>
        <end position="122"/>
    </location>
</feature>
<organism evidence="9 10">
    <name type="scientific">Parvularcula marina</name>
    <dbReference type="NCBI Taxonomy" id="2292771"/>
    <lineage>
        <taxon>Bacteria</taxon>
        <taxon>Pseudomonadati</taxon>
        <taxon>Pseudomonadota</taxon>
        <taxon>Alphaproteobacteria</taxon>
        <taxon>Parvularculales</taxon>
        <taxon>Parvularculaceae</taxon>
        <taxon>Parvularcula</taxon>
    </lineage>
</organism>
<keyword evidence="4 8" id="KW-0812">Transmembrane</keyword>
<dbReference type="Pfam" id="PF00420">
    <property type="entry name" value="Oxidored_q2"/>
    <property type="match status" value="2"/>
</dbReference>
<keyword evidence="3" id="KW-1003">Cell membrane</keyword>
<evidence type="ECO:0000313" key="9">
    <source>
        <dbReference type="EMBL" id="RFB05905.1"/>
    </source>
</evidence>
<dbReference type="InParanoid" id="A0A371RKC0"/>